<dbReference type="PANTHER" id="PTHR23324">
    <property type="entry name" value="SEC14 RELATED PROTEIN"/>
    <property type="match status" value="1"/>
</dbReference>
<dbReference type="RefSeq" id="XP_006811133.1">
    <property type="nucleotide sequence ID" value="XM_006811070.1"/>
</dbReference>
<accession>A0ABM0LTP2</accession>
<gene>
    <name evidence="3" type="primary">LOC102806793</name>
</gene>
<protein>
    <submittedName>
        <fullName evidence="3">SEC14-like protein 2-like</fullName>
    </submittedName>
</protein>
<dbReference type="Proteomes" id="UP000694865">
    <property type="component" value="Unplaced"/>
</dbReference>
<evidence type="ECO:0000313" key="2">
    <source>
        <dbReference type="Proteomes" id="UP000694865"/>
    </source>
</evidence>
<dbReference type="PANTHER" id="PTHR23324:SF83">
    <property type="entry name" value="SEC14-LIKE PROTEIN 2"/>
    <property type="match status" value="1"/>
</dbReference>
<evidence type="ECO:0000313" key="3">
    <source>
        <dbReference type="RefSeq" id="XP_006811133.1"/>
    </source>
</evidence>
<dbReference type="SUPFAM" id="SSF101576">
    <property type="entry name" value="Supernatant protein factor (SPF), C-terminal domain"/>
    <property type="match status" value="1"/>
</dbReference>
<organism evidence="2 3">
    <name type="scientific">Saccoglossus kowalevskii</name>
    <name type="common">Acorn worm</name>
    <dbReference type="NCBI Taxonomy" id="10224"/>
    <lineage>
        <taxon>Eukaryota</taxon>
        <taxon>Metazoa</taxon>
        <taxon>Hemichordata</taxon>
        <taxon>Enteropneusta</taxon>
        <taxon>Harrimaniidae</taxon>
        <taxon>Saccoglossus</taxon>
    </lineage>
</organism>
<sequence>MTDPKTGDPKCPSLVNPGGIIPKEYYMQEIQIADDKNLAVEVVKKKFDLTFEVSKKNSVIRYVFKTDEGDIGLAVFLQTGVKDLKPVKELEKHNSHLVYEDGSFDCSESGTYILRFDNSHSWTKNKTLHYFAEVIEPAELEDLSTEL</sequence>
<dbReference type="Gene3D" id="3.40.525.10">
    <property type="entry name" value="CRAL-TRIO lipid binding domain"/>
    <property type="match status" value="1"/>
</dbReference>
<proteinExistence type="predicted"/>
<dbReference type="InterPro" id="IPR009038">
    <property type="entry name" value="GOLD_dom"/>
</dbReference>
<dbReference type="InterPro" id="IPR036598">
    <property type="entry name" value="GOLD_dom_sf"/>
</dbReference>
<name>A0ABM0LTP2_SACKO</name>
<dbReference type="InterPro" id="IPR051064">
    <property type="entry name" value="SEC14/CRAL-TRIO_domain"/>
</dbReference>
<dbReference type="Gene3D" id="2.60.120.680">
    <property type="entry name" value="GOLD domain"/>
    <property type="match status" value="1"/>
</dbReference>
<keyword evidence="2" id="KW-1185">Reference proteome</keyword>
<dbReference type="InterPro" id="IPR036865">
    <property type="entry name" value="CRAL-TRIO_dom_sf"/>
</dbReference>
<dbReference type="GeneID" id="102806793"/>
<feature type="domain" description="GOLD" evidence="1">
    <location>
        <begin position="23"/>
        <end position="134"/>
    </location>
</feature>
<evidence type="ECO:0000259" key="1">
    <source>
        <dbReference type="PROSITE" id="PS50866"/>
    </source>
</evidence>
<dbReference type="PROSITE" id="PS50866">
    <property type="entry name" value="GOLD"/>
    <property type="match status" value="1"/>
</dbReference>
<reference evidence="3" key="1">
    <citation type="submission" date="2025-08" db="UniProtKB">
        <authorList>
            <consortium name="RefSeq"/>
        </authorList>
    </citation>
    <scope>IDENTIFICATION</scope>
    <source>
        <tissue evidence="3">Testes</tissue>
    </source>
</reference>